<dbReference type="Gene3D" id="3.40.50.150">
    <property type="entry name" value="Vaccinia Virus protein VP39"/>
    <property type="match status" value="1"/>
</dbReference>
<dbReference type="EMBL" id="BK032514">
    <property type="protein sequence ID" value="DAF45184.1"/>
    <property type="molecule type" value="Genomic_DNA"/>
</dbReference>
<name>A0A8S5S2Q2_9CAUD</name>
<dbReference type="InterPro" id="IPR006342">
    <property type="entry name" value="FkbM_mtfrase"/>
</dbReference>
<dbReference type="Pfam" id="PF05050">
    <property type="entry name" value="Methyltransf_21"/>
    <property type="match status" value="1"/>
</dbReference>
<dbReference type="PANTHER" id="PTHR34203:SF15">
    <property type="entry name" value="SLL1173 PROTEIN"/>
    <property type="match status" value="1"/>
</dbReference>
<protein>
    <submittedName>
        <fullName evidence="2">Methyltransferase, FkbM family</fullName>
    </submittedName>
</protein>
<dbReference type="InterPro" id="IPR052514">
    <property type="entry name" value="SAM-dependent_MTase"/>
</dbReference>
<feature type="domain" description="Methyltransferase FkbM" evidence="1">
    <location>
        <begin position="35"/>
        <end position="192"/>
    </location>
</feature>
<proteinExistence type="predicted"/>
<keyword evidence="2" id="KW-0808">Transferase</keyword>
<dbReference type="GO" id="GO:0032259">
    <property type="term" value="P:methylation"/>
    <property type="evidence" value="ECO:0007669"/>
    <property type="project" value="UniProtKB-KW"/>
</dbReference>
<sequence>MFFVWQRLGIGRYAPATEYVYHLGRLVRRGDVCIDIGANLGYYARTISRLAGPEGRVYAVEPVEPIRHVLERNLRRCRNVEILPYALGTESRTVAMGNDSARETGYFGTGQNFVNDSGRQTDTAFTAEMRRGSELFARLERLDFIKCDIEGYEVVVMREMQPLLERFRPTVLIETGGANRPEIIRLFTGLGYAGYTLEHGREVPLTEDSTKDIIFRHAH</sequence>
<dbReference type="GO" id="GO:0008168">
    <property type="term" value="F:methyltransferase activity"/>
    <property type="evidence" value="ECO:0007669"/>
    <property type="project" value="UniProtKB-KW"/>
</dbReference>
<evidence type="ECO:0000313" key="2">
    <source>
        <dbReference type="EMBL" id="DAF45184.1"/>
    </source>
</evidence>
<reference evidence="2" key="1">
    <citation type="journal article" date="2021" name="Proc. Natl. Acad. Sci. U.S.A.">
        <title>A Catalog of Tens of Thousands of Viruses from Human Metagenomes Reveals Hidden Associations with Chronic Diseases.</title>
        <authorList>
            <person name="Tisza M.J."/>
            <person name="Buck C.B."/>
        </authorList>
    </citation>
    <scope>NUCLEOTIDE SEQUENCE</scope>
    <source>
        <strain evidence="2">CtBLh2</strain>
    </source>
</reference>
<dbReference type="PANTHER" id="PTHR34203">
    <property type="entry name" value="METHYLTRANSFERASE, FKBM FAMILY PROTEIN"/>
    <property type="match status" value="1"/>
</dbReference>
<dbReference type="SUPFAM" id="SSF53335">
    <property type="entry name" value="S-adenosyl-L-methionine-dependent methyltransferases"/>
    <property type="match status" value="1"/>
</dbReference>
<organism evidence="2">
    <name type="scientific">Siphoviridae sp. ctBLh2</name>
    <dbReference type="NCBI Taxonomy" id="2827803"/>
    <lineage>
        <taxon>Viruses</taxon>
        <taxon>Duplodnaviria</taxon>
        <taxon>Heunggongvirae</taxon>
        <taxon>Uroviricota</taxon>
        <taxon>Caudoviricetes</taxon>
    </lineage>
</organism>
<dbReference type="NCBIfam" id="TIGR01444">
    <property type="entry name" value="fkbM_fam"/>
    <property type="match status" value="1"/>
</dbReference>
<accession>A0A8S5S2Q2</accession>
<evidence type="ECO:0000259" key="1">
    <source>
        <dbReference type="Pfam" id="PF05050"/>
    </source>
</evidence>
<keyword evidence="2" id="KW-0489">Methyltransferase</keyword>
<dbReference type="InterPro" id="IPR029063">
    <property type="entry name" value="SAM-dependent_MTases_sf"/>
</dbReference>